<dbReference type="PROSITE" id="PS50011">
    <property type="entry name" value="PROTEIN_KINASE_DOM"/>
    <property type="match status" value="1"/>
</dbReference>
<dbReference type="OrthoDB" id="346907at2759"/>
<proteinExistence type="predicted"/>
<dbReference type="PANTHER" id="PTHR23257:SF963">
    <property type="entry name" value="AT08303P"/>
    <property type="match status" value="1"/>
</dbReference>
<dbReference type="AlphaFoldDB" id="A0A1B7MDW8"/>
<keyword evidence="2" id="KW-0808">Transferase</keyword>
<sequence>MAIFMNNVLIDARGVPYLADYELTGAYGGQYLPESVRWTAPECFGSHGVGGTSHLPTIKSDVYSLGSVMFQILTGQPPYYEVKSRSRVSIEILNGNKPSPPLDVHIADRHWLFIQKCWSLPADRPSAAQALHFAQTEVERLSP</sequence>
<dbReference type="InterPro" id="IPR050167">
    <property type="entry name" value="Ser_Thr_protein_kinase"/>
</dbReference>
<keyword evidence="3" id="KW-1185">Reference proteome</keyword>
<evidence type="ECO:0000313" key="3">
    <source>
        <dbReference type="Proteomes" id="UP000092154"/>
    </source>
</evidence>
<name>A0A1B7MDW8_9AGAM</name>
<keyword evidence="2" id="KW-0418">Kinase</keyword>
<evidence type="ECO:0000259" key="1">
    <source>
        <dbReference type="PROSITE" id="PS50011"/>
    </source>
</evidence>
<dbReference type="GO" id="GO:0005524">
    <property type="term" value="F:ATP binding"/>
    <property type="evidence" value="ECO:0007669"/>
    <property type="project" value="InterPro"/>
</dbReference>
<dbReference type="GO" id="GO:0004672">
    <property type="term" value="F:protein kinase activity"/>
    <property type="evidence" value="ECO:0007669"/>
    <property type="project" value="InterPro"/>
</dbReference>
<feature type="domain" description="Protein kinase" evidence="1">
    <location>
        <begin position="1"/>
        <end position="143"/>
    </location>
</feature>
<gene>
    <name evidence="2" type="ORF">K503DRAFT_170718</name>
</gene>
<dbReference type="EMBL" id="KV449921">
    <property type="protein sequence ID" value="OAX30791.1"/>
    <property type="molecule type" value="Genomic_DNA"/>
</dbReference>
<dbReference type="SUPFAM" id="SSF56112">
    <property type="entry name" value="Protein kinase-like (PK-like)"/>
    <property type="match status" value="1"/>
</dbReference>
<dbReference type="InParanoid" id="A0A1B7MDW8"/>
<dbReference type="PANTHER" id="PTHR23257">
    <property type="entry name" value="SERINE-THREONINE PROTEIN KINASE"/>
    <property type="match status" value="1"/>
</dbReference>
<dbReference type="InterPro" id="IPR000719">
    <property type="entry name" value="Prot_kinase_dom"/>
</dbReference>
<dbReference type="Proteomes" id="UP000092154">
    <property type="component" value="Unassembled WGS sequence"/>
</dbReference>
<reference evidence="2 3" key="1">
    <citation type="submission" date="2016-06" db="EMBL/GenBank/DDBJ databases">
        <title>Comparative genomics of the ectomycorrhizal sister species Rhizopogon vinicolor and Rhizopogon vesiculosus (Basidiomycota: Boletales) reveals a divergence of the mating type B locus.</title>
        <authorList>
            <consortium name="DOE Joint Genome Institute"/>
            <person name="Mujic A.B."/>
            <person name="Kuo A."/>
            <person name="Tritt A."/>
            <person name="Lipzen A."/>
            <person name="Chen C."/>
            <person name="Johnson J."/>
            <person name="Sharma A."/>
            <person name="Barry K."/>
            <person name="Grigoriev I.V."/>
            <person name="Spatafora J.W."/>
        </authorList>
    </citation>
    <scope>NUCLEOTIDE SEQUENCE [LARGE SCALE GENOMIC DNA]</scope>
    <source>
        <strain evidence="2 3">AM-OR11-026</strain>
    </source>
</reference>
<accession>A0A1B7MDW8</accession>
<dbReference type="Gene3D" id="1.10.510.10">
    <property type="entry name" value="Transferase(Phosphotransferase) domain 1"/>
    <property type="match status" value="1"/>
</dbReference>
<dbReference type="Pfam" id="PF00069">
    <property type="entry name" value="Pkinase"/>
    <property type="match status" value="1"/>
</dbReference>
<dbReference type="GO" id="GO:0007165">
    <property type="term" value="P:signal transduction"/>
    <property type="evidence" value="ECO:0007669"/>
    <property type="project" value="TreeGrafter"/>
</dbReference>
<evidence type="ECO:0000313" key="2">
    <source>
        <dbReference type="EMBL" id="OAX30791.1"/>
    </source>
</evidence>
<dbReference type="InterPro" id="IPR011009">
    <property type="entry name" value="Kinase-like_dom_sf"/>
</dbReference>
<organism evidence="2 3">
    <name type="scientific">Rhizopogon vinicolor AM-OR11-026</name>
    <dbReference type="NCBI Taxonomy" id="1314800"/>
    <lineage>
        <taxon>Eukaryota</taxon>
        <taxon>Fungi</taxon>
        <taxon>Dikarya</taxon>
        <taxon>Basidiomycota</taxon>
        <taxon>Agaricomycotina</taxon>
        <taxon>Agaricomycetes</taxon>
        <taxon>Agaricomycetidae</taxon>
        <taxon>Boletales</taxon>
        <taxon>Suillineae</taxon>
        <taxon>Rhizopogonaceae</taxon>
        <taxon>Rhizopogon</taxon>
    </lineage>
</organism>
<protein>
    <submittedName>
        <fullName evidence="2">Kinase-like protein</fullName>
    </submittedName>
</protein>
<dbReference type="STRING" id="1314800.A0A1B7MDW8"/>
<dbReference type="GO" id="GO:0005737">
    <property type="term" value="C:cytoplasm"/>
    <property type="evidence" value="ECO:0007669"/>
    <property type="project" value="TreeGrafter"/>
</dbReference>